<dbReference type="EMBL" id="RCNU01000008">
    <property type="protein sequence ID" value="RWQ93916.1"/>
    <property type="molecule type" value="Genomic_DNA"/>
</dbReference>
<dbReference type="STRING" id="264951.A0A443HQ10"/>
<sequence>MSTQAARSIRFTHTFPQQGFRLLELPPEMLELLSKEDAPVYVGPYTPFPACFWLMHPSLRFHLKSPSSDLSQVTAEPGAREYVNLCSATQTFRIRQVQSSNSIHILRPTDGNTQSNDNGVENGELDLSETVTTVAKCGSTLELHVPPGGFSAVPFLEKALRLYDRLNWDGDVSMRSAGTEMTPAERRRLKEKLFADIPVSTAQCQSGWDELCAFVHGDDTGNDQAVCWRPSARVKMAVWKRMLEGSVLQGIDMEKQFLAADLWKAVLDEGDEEPFPRALFDAVLRRLLESPGADGSEVKWANFDKDVCTRWVGETYLEALAPTASAAAVRTDFLNAWKDHLPESWRSEASLSALTDGSYKTTDPTTIYFVSYAERVKMKSNALNGAGAATAKNSRNWHERFRSQRRQ</sequence>
<dbReference type="GO" id="GO:0000785">
    <property type="term" value="C:chromatin"/>
    <property type="evidence" value="ECO:0007669"/>
    <property type="project" value="TreeGrafter"/>
</dbReference>
<gene>
    <name evidence="3" type="ORF">C8Q69DRAFT_309671</name>
</gene>
<comment type="similarity">
    <text evidence="1">Belongs to the DCC1 family.</text>
</comment>
<dbReference type="Pfam" id="PF09724">
    <property type="entry name" value="Dcc1"/>
    <property type="match status" value="1"/>
</dbReference>
<dbReference type="Proteomes" id="UP000283841">
    <property type="component" value="Unassembled WGS sequence"/>
</dbReference>
<name>A0A443HQ10_BYSSP</name>
<evidence type="ECO:0000313" key="3">
    <source>
        <dbReference type="EMBL" id="RWQ93916.1"/>
    </source>
</evidence>
<dbReference type="GO" id="GO:0006260">
    <property type="term" value="P:DNA replication"/>
    <property type="evidence" value="ECO:0007669"/>
    <property type="project" value="UniProtKB-KW"/>
</dbReference>
<evidence type="ECO:0000256" key="2">
    <source>
        <dbReference type="ARBA" id="ARBA00022705"/>
    </source>
</evidence>
<keyword evidence="4" id="KW-1185">Reference proteome</keyword>
<keyword evidence="2" id="KW-0235">DNA replication</keyword>
<evidence type="ECO:0008006" key="5">
    <source>
        <dbReference type="Google" id="ProtNLM"/>
    </source>
</evidence>
<protein>
    <recommendedName>
        <fullName evidence="5">Sister chromatid cohesion protein Dcc1</fullName>
    </recommendedName>
</protein>
<dbReference type="GeneID" id="39596515"/>
<dbReference type="VEuPathDB" id="FungiDB:C8Q69DRAFT_309671"/>
<reference evidence="3 4" key="1">
    <citation type="journal article" date="2018" name="Front. Microbiol.">
        <title>Genomic and genetic insights into a cosmopolitan fungus, Paecilomyces variotii (Eurotiales).</title>
        <authorList>
            <person name="Urquhart A.S."/>
            <person name="Mondo S.J."/>
            <person name="Makela M.R."/>
            <person name="Hane J.K."/>
            <person name="Wiebenga A."/>
            <person name="He G."/>
            <person name="Mihaltcheva S."/>
            <person name="Pangilinan J."/>
            <person name="Lipzen A."/>
            <person name="Barry K."/>
            <person name="de Vries R.P."/>
            <person name="Grigoriev I.V."/>
            <person name="Idnurm A."/>
        </authorList>
    </citation>
    <scope>NUCLEOTIDE SEQUENCE [LARGE SCALE GENOMIC DNA]</scope>
    <source>
        <strain evidence="3 4">CBS 101075</strain>
    </source>
</reference>
<organism evidence="3 4">
    <name type="scientific">Byssochlamys spectabilis</name>
    <name type="common">Paecilomyces variotii</name>
    <dbReference type="NCBI Taxonomy" id="264951"/>
    <lineage>
        <taxon>Eukaryota</taxon>
        <taxon>Fungi</taxon>
        <taxon>Dikarya</taxon>
        <taxon>Ascomycota</taxon>
        <taxon>Pezizomycotina</taxon>
        <taxon>Eurotiomycetes</taxon>
        <taxon>Eurotiomycetidae</taxon>
        <taxon>Eurotiales</taxon>
        <taxon>Thermoascaceae</taxon>
        <taxon>Paecilomyces</taxon>
    </lineage>
</organism>
<evidence type="ECO:0000256" key="1">
    <source>
        <dbReference type="ARBA" id="ARBA00007017"/>
    </source>
</evidence>
<dbReference type="PANTHER" id="PTHR13395:SF6">
    <property type="entry name" value="SISTER CHROMATID COHESION PROTEIN DCC1"/>
    <property type="match status" value="1"/>
</dbReference>
<accession>A0A443HQ10</accession>
<dbReference type="GO" id="GO:0034088">
    <property type="term" value="P:maintenance of mitotic sister chromatid cohesion"/>
    <property type="evidence" value="ECO:0007669"/>
    <property type="project" value="TreeGrafter"/>
</dbReference>
<evidence type="ECO:0000313" key="4">
    <source>
        <dbReference type="Proteomes" id="UP000283841"/>
    </source>
</evidence>
<dbReference type="GO" id="GO:0000775">
    <property type="term" value="C:chromosome, centromeric region"/>
    <property type="evidence" value="ECO:0007669"/>
    <property type="project" value="TreeGrafter"/>
</dbReference>
<dbReference type="GO" id="GO:0031390">
    <property type="term" value="C:Ctf18 RFC-like complex"/>
    <property type="evidence" value="ECO:0007669"/>
    <property type="project" value="InterPro"/>
</dbReference>
<dbReference type="AlphaFoldDB" id="A0A443HQ10"/>
<proteinExistence type="inferred from homology"/>
<comment type="caution">
    <text evidence="3">The sequence shown here is derived from an EMBL/GenBank/DDBJ whole genome shotgun (WGS) entry which is preliminary data.</text>
</comment>
<dbReference type="RefSeq" id="XP_028483561.1">
    <property type="nucleotide sequence ID" value="XM_028627238.1"/>
</dbReference>
<dbReference type="InterPro" id="IPR019128">
    <property type="entry name" value="Dcc1"/>
</dbReference>
<dbReference type="PANTHER" id="PTHR13395">
    <property type="entry name" value="SISTER CHROMATID COHESION PROTEIN DCC1-RELATED"/>
    <property type="match status" value="1"/>
</dbReference>